<dbReference type="SUPFAM" id="SSF53335">
    <property type="entry name" value="S-adenosyl-L-methionine-dependent methyltransferases"/>
    <property type="match status" value="1"/>
</dbReference>
<dbReference type="InterPro" id="IPR029063">
    <property type="entry name" value="SAM-dependent_MTases_sf"/>
</dbReference>
<dbReference type="RefSeq" id="XP_011128943.1">
    <property type="nucleotide sequence ID" value="XM_011130641.1"/>
</dbReference>
<keyword evidence="3" id="KW-0808">Transferase</keyword>
<feature type="domain" description="Methyltransferase small" evidence="5">
    <location>
        <begin position="15"/>
        <end position="91"/>
    </location>
</feature>
<dbReference type="CDD" id="cd02440">
    <property type="entry name" value="AdoMet_MTases"/>
    <property type="match status" value="1"/>
</dbReference>
<evidence type="ECO:0000313" key="6">
    <source>
        <dbReference type="EMBL" id="EZG83582.1"/>
    </source>
</evidence>
<dbReference type="GO" id="GO:0008276">
    <property type="term" value="F:protein methyltransferase activity"/>
    <property type="evidence" value="ECO:0007669"/>
    <property type="project" value="TreeGrafter"/>
</dbReference>
<dbReference type="Gene3D" id="3.40.50.150">
    <property type="entry name" value="Vaccinia Virus protein VP39"/>
    <property type="match status" value="1"/>
</dbReference>
<name>A0A023BCK2_GRENI</name>
<protein>
    <submittedName>
        <fullName evidence="6">Methyltransferase domain protein</fullName>
    </submittedName>
</protein>
<evidence type="ECO:0000256" key="2">
    <source>
        <dbReference type="ARBA" id="ARBA00022603"/>
    </source>
</evidence>
<dbReference type="OrthoDB" id="406152at2759"/>
<dbReference type="PROSITE" id="PS00092">
    <property type="entry name" value="N6_MTASE"/>
    <property type="match status" value="1"/>
</dbReference>
<dbReference type="GO" id="GO:0035657">
    <property type="term" value="C:eRF1 methyltransferase complex"/>
    <property type="evidence" value="ECO:0007669"/>
    <property type="project" value="TreeGrafter"/>
</dbReference>
<accession>A0A023BCK2</accession>
<dbReference type="Pfam" id="PF05175">
    <property type="entry name" value="MTS"/>
    <property type="match status" value="1"/>
</dbReference>
<evidence type="ECO:0000313" key="7">
    <source>
        <dbReference type="Proteomes" id="UP000019763"/>
    </source>
</evidence>
<dbReference type="GO" id="GO:0032259">
    <property type="term" value="P:methylation"/>
    <property type="evidence" value="ECO:0007669"/>
    <property type="project" value="UniProtKB-KW"/>
</dbReference>
<dbReference type="eggNOG" id="KOG3191">
    <property type="taxonomic scope" value="Eukaryota"/>
</dbReference>
<dbReference type="GO" id="GO:0003676">
    <property type="term" value="F:nucleic acid binding"/>
    <property type="evidence" value="ECO:0007669"/>
    <property type="project" value="InterPro"/>
</dbReference>
<proteinExistence type="inferred from homology"/>
<sequence>MDTLDNQRLPDYPIIVECGSGSGIVSGHMAATFQTAQVISTDLNPYANEATADTLRNTLNRRPQSTVARMSLLTNFKNESVDAIVFNPPYVPSEPGEIRDELDYAWAGGRDGTESTHPLVADARRVLRVGGSLYLLLEKRNNPEHFVSQYRHDFGRVDKIGEKKIPGELLSVWRFVKT</sequence>
<dbReference type="VEuPathDB" id="CryptoDB:GNI_014720"/>
<dbReference type="PANTHER" id="PTHR45875">
    <property type="entry name" value="METHYLTRANSFERASE N6AMT1"/>
    <property type="match status" value="1"/>
</dbReference>
<dbReference type="GO" id="GO:0008757">
    <property type="term" value="F:S-adenosylmethionine-dependent methyltransferase activity"/>
    <property type="evidence" value="ECO:0007669"/>
    <property type="project" value="TreeGrafter"/>
</dbReference>
<dbReference type="InterPro" id="IPR007848">
    <property type="entry name" value="Small_mtfrase_dom"/>
</dbReference>
<keyword evidence="7" id="KW-1185">Reference proteome</keyword>
<comment type="caution">
    <text evidence="6">The sequence shown here is derived from an EMBL/GenBank/DDBJ whole genome shotgun (WGS) entry which is preliminary data.</text>
</comment>
<dbReference type="GeneID" id="22910807"/>
<dbReference type="EMBL" id="AFNH02000107">
    <property type="protein sequence ID" value="EZG83582.1"/>
    <property type="molecule type" value="Genomic_DNA"/>
</dbReference>
<dbReference type="Proteomes" id="UP000019763">
    <property type="component" value="Unassembled WGS sequence"/>
</dbReference>
<gene>
    <name evidence="6" type="ORF">GNI_014720</name>
</gene>
<reference evidence="6" key="1">
    <citation type="submission" date="2013-12" db="EMBL/GenBank/DDBJ databases">
        <authorList>
            <person name="Omoto C.K."/>
            <person name="Sibley D."/>
            <person name="Venepally P."/>
            <person name="Hadjithomas M."/>
            <person name="Karamycheva S."/>
            <person name="Brunk B."/>
            <person name="Roos D."/>
            <person name="Caler E."/>
            <person name="Lorenzi H."/>
        </authorList>
    </citation>
    <scope>NUCLEOTIDE SEQUENCE</scope>
</reference>
<evidence type="ECO:0000256" key="4">
    <source>
        <dbReference type="ARBA" id="ARBA00022691"/>
    </source>
</evidence>
<dbReference type="InterPro" id="IPR002052">
    <property type="entry name" value="DNA_methylase_N6_adenine_CS"/>
</dbReference>
<keyword evidence="4" id="KW-0949">S-adenosyl-L-methionine</keyword>
<dbReference type="PANTHER" id="PTHR45875:SF1">
    <property type="entry name" value="METHYLTRANSFERASE N6AMT1"/>
    <property type="match status" value="1"/>
</dbReference>
<evidence type="ECO:0000259" key="5">
    <source>
        <dbReference type="Pfam" id="PF05175"/>
    </source>
</evidence>
<dbReference type="InterPro" id="IPR052190">
    <property type="entry name" value="Euk-Arch_PrmC-MTase"/>
</dbReference>
<evidence type="ECO:0000256" key="1">
    <source>
        <dbReference type="ARBA" id="ARBA00006149"/>
    </source>
</evidence>
<organism evidence="6 7">
    <name type="scientific">Gregarina niphandrodes</name>
    <name type="common">Septate eugregarine</name>
    <dbReference type="NCBI Taxonomy" id="110365"/>
    <lineage>
        <taxon>Eukaryota</taxon>
        <taxon>Sar</taxon>
        <taxon>Alveolata</taxon>
        <taxon>Apicomplexa</taxon>
        <taxon>Conoidasida</taxon>
        <taxon>Gregarinasina</taxon>
        <taxon>Eugregarinorida</taxon>
        <taxon>Gregarinidae</taxon>
        <taxon>Gregarina</taxon>
    </lineage>
</organism>
<comment type="similarity">
    <text evidence="1">Belongs to the eukaryotic/archaeal PrmC-related family.</text>
</comment>
<keyword evidence="2 6" id="KW-0489">Methyltransferase</keyword>
<dbReference type="AlphaFoldDB" id="A0A023BCK2"/>
<evidence type="ECO:0000256" key="3">
    <source>
        <dbReference type="ARBA" id="ARBA00022679"/>
    </source>
</evidence>